<dbReference type="KEGG" id="tbg:TbgDal_VI2960"/>
<sequence>MPLTSASVRGIHWLCTFFFFKLILLCVLSIIVFTVVGVSRLLKKERKCLLFLYIHDFFFHFCSFALFNYCQLDMVSVPFPMVLERKRSRNEAMTSSRAAGRLRSATKRTEKIKEQVMKSSTSVSRRTIPPSQRKMLEQTQSVSQLSEASTGNLPPHKLSQRELVRVHGWEPVVKPLRDTDAVSLPGTATTSVVWRNDITNATLIPNDVGGGVRTRRAAARLAAGVEPPNYLVYSRDPHVKSKRRGQHNVHVTEDVLSASASGAVLSGVSLTSSKAVRSRWRGIKSVDNGENKQQDGNEIGEDKPNSVGDDDAKFVGEGNGEKRQDGRVKKSEGPEEIEEENGADSIDAKEEKVGKVEDMGEMKENVEEQNNNPQSDEEITDQSEDEKESGEEVGNETPAEDAKNREGDGDTPRGRRRRGLASWLSRRRSRFGCERRKRRRAEAVTSADGQQQQQQQQRIGTLSASQAMLPPPYRRNRRLKRKLDVTEDSPIFASHAELRDKASHIFARAPFSTDEDVLRSTIDWRDNPTLLYARLLWELAPREFLGIVTKRQEERTASSVLQGANSTISVKKE</sequence>
<feature type="compositionally biased region" description="Basic and acidic residues" evidence="1">
    <location>
        <begin position="107"/>
        <end position="116"/>
    </location>
</feature>
<feature type="transmembrane region" description="Helical" evidence="2">
    <location>
        <begin position="50"/>
        <end position="69"/>
    </location>
</feature>
<evidence type="ECO:0000256" key="1">
    <source>
        <dbReference type="SAM" id="MobiDB-lite"/>
    </source>
</evidence>
<feature type="region of interest" description="Disordered" evidence="1">
    <location>
        <begin position="90"/>
        <end position="155"/>
    </location>
</feature>
<feature type="compositionally biased region" description="Basic and acidic residues" evidence="1">
    <location>
        <begin position="400"/>
        <end position="413"/>
    </location>
</feature>
<evidence type="ECO:0000313" key="3">
    <source>
        <dbReference type="EMBL" id="CBH11818.1"/>
    </source>
</evidence>
<protein>
    <submittedName>
        <fullName evidence="3">Uncharacterized protein</fullName>
    </submittedName>
</protein>
<feature type="compositionally biased region" description="Acidic residues" evidence="1">
    <location>
        <begin position="375"/>
        <end position="394"/>
    </location>
</feature>
<evidence type="ECO:0000256" key="2">
    <source>
        <dbReference type="SAM" id="Phobius"/>
    </source>
</evidence>
<name>C9ZQY8_TRYB9</name>
<feature type="compositionally biased region" description="Basic and acidic residues" evidence="1">
    <location>
        <begin position="287"/>
        <end position="333"/>
    </location>
</feature>
<dbReference type="VEuPathDB" id="TriTrypDB:Tbg972.6.2960"/>
<evidence type="ECO:0000313" key="4">
    <source>
        <dbReference type="Proteomes" id="UP000002316"/>
    </source>
</evidence>
<accession>C9ZQY8</accession>
<dbReference type="GeneID" id="23861945"/>
<gene>
    <name evidence="3" type="ORF">TbgDal_VI2960</name>
</gene>
<dbReference type="OrthoDB" id="267465at2759"/>
<keyword evidence="2" id="KW-0812">Transmembrane</keyword>
<feature type="compositionally biased region" description="Polar residues" evidence="1">
    <location>
        <begin position="137"/>
        <end position="152"/>
    </location>
</feature>
<dbReference type="Proteomes" id="UP000002316">
    <property type="component" value="Chromosome 6"/>
</dbReference>
<dbReference type="EMBL" id="FN554969">
    <property type="protein sequence ID" value="CBH11818.1"/>
    <property type="molecule type" value="Genomic_DNA"/>
</dbReference>
<keyword evidence="2" id="KW-1133">Transmembrane helix</keyword>
<keyword evidence="2" id="KW-0472">Membrane</keyword>
<dbReference type="AlphaFoldDB" id="C9ZQY8"/>
<reference evidence="4" key="1">
    <citation type="journal article" date="2010" name="PLoS Negl. Trop. Dis.">
        <title>The genome sequence of Trypanosoma brucei gambiense, causative agent of chronic human african trypanosomiasis.</title>
        <authorList>
            <person name="Jackson A.P."/>
            <person name="Sanders M."/>
            <person name="Berry A."/>
            <person name="McQuillan J."/>
            <person name="Aslett M.A."/>
            <person name="Quail M.A."/>
            <person name="Chukualim B."/>
            <person name="Capewell P."/>
            <person name="MacLeod A."/>
            <person name="Melville S.E."/>
            <person name="Gibson W."/>
            <person name="Barry J.D."/>
            <person name="Berriman M."/>
            <person name="Hertz-Fowler C."/>
        </authorList>
    </citation>
    <scope>NUCLEOTIDE SEQUENCE [LARGE SCALE GENOMIC DNA]</scope>
    <source>
        <strain evidence="4">MHOM/CI/86/DAL972</strain>
    </source>
</reference>
<feature type="compositionally biased region" description="Basic and acidic residues" evidence="1">
    <location>
        <begin position="346"/>
        <end position="366"/>
    </location>
</feature>
<feature type="compositionally biased region" description="Basic residues" evidence="1">
    <location>
        <begin position="414"/>
        <end position="440"/>
    </location>
</feature>
<proteinExistence type="predicted"/>
<feature type="region of interest" description="Disordered" evidence="1">
    <location>
        <begin position="276"/>
        <end position="461"/>
    </location>
</feature>
<feature type="transmembrane region" description="Helical" evidence="2">
    <location>
        <begin position="17"/>
        <end position="38"/>
    </location>
</feature>
<dbReference type="RefSeq" id="XP_011774103.1">
    <property type="nucleotide sequence ID" value="XM_011775801.1"/>
</dbReference>
<organism evidence="3 4">
    <name type="scientific">Trypanosoma brucei gambiense (strain MHOM/CI/86/DAL972)</name>
    <dbReference type="NCBI Taxonomy" id="679716"/>
    <lineage>
        <taxon>Eukaryota</taxon>
        <taxon>Discoba</taxon>
        <taxon>Euglenozoa</taxon>
        <taxon>Kinetoplastea</taxon>
        <taxon>Metakinetoplastina</taxon>
        <taxon>Trypanosomatida</taxon>
        <taxon>Trypanosomatidae</taxon>
        <taxon>Trypanosoma</taxon>
    </lineage>
</organism>